<evidence type="ECO:0000313" key="2">
    <source>
        <dbReference type="Proteomes" id="UP001162992"/>
    </source>
</evidence>
<sequence>MALSPVNLLLLPPVRVADPYSSWRCHGYGSPSLVAGSKSFKASCLGLWPAKSSCLGLSQICDERFLKSAIARAVSNRSSGLASDHSWDLENGGRMSVQQPATSETEVVPKLSSNQPFSQTTRIRAENDVIEATAMPGVCVTRKKEKFSFQNQSFPQMTHSRAKNDVSEATAMPSGSTTRKKETFSFKRSGNLLKEPWQQQDASKSNFSSNSHHYQLSPKQSMQVSSSSQEKEEGSAISRIAEKLRNIKDLSHTKVGLEQQQSIHRLPSPLFVPAVGEPFFPYLDRSWSTPDHPIPAPGSSQSLETDCKFPWERAAADAIGADKAPLHKPERVKPPSLAELLIPQPELRRLRTLGIRLEKRLKIGRLGVTDGIVAGIHERWRNSEIVKVKCEGASALNMRKIHQDLERKTGGLVIWRSGGAAMVYRGEDYSGPAPKAMIDSVLLEEVEEVSSEEEDKEDENEASFDLGSEQIAMANPSEPQGNDLDLFACDLEYETEMDRFLDDLGPRYKDWTGRKRPVPVDGDVLPAVEATFKPPFRLLPYGVHPKLSNVEMTNLRRLARSLPPHFALGRNRGHQGLAMAIVKLWEKCEVAKIAVKRGVQNTNGELMAEELKLLTGGVLLSRDREFITLYRGKDFLPQALAEVLVEREAMTKALLEQEERVGKENIVHSERKEAGELMPTSSSIVSQASEVEVNSNILVNHEELPRDRIAAIKAARVLEAQKKQRRLAVAVQRKTKAEEELGKVQKLLKPSDPPADREMISDEEKHMFRKLGLKMNAFLLVGRRGVFDGVIENMHLHWKHRELVKLIYKGKNRAEIEETAKMLAHESGGILVGIVPTSKGQAIIVYRGKNYQRPPRLRPENLLTKREAWKRFTESQRRESLERHILHLEKQIRHLKDDLENQEGNIQENVADTGLVSDLVSGKCSEHIDESKQEVEILPGEKSHAEEDKNKVKGKAKKKGLGPIFRADPLTNKEKLVLRKQALKLGKPCHFHVGKSNVVGGIIRAIRSYFQLHALVKIGVKGRARGTAVAEIVQEIEDGTGGVLVSQEPCKLIFYRGWPEGQEQPSSSLSTEEISSDLIEAMKLESGDFDHVYSSYSSELDNSQVGEYAVN</sequence>
<comment type="caution">
    <text evidence="1">The sequence shown here is derived from an EMBL/GenBank/DDBJ whole genome shotgun (WGS) entry which is preliminary data.</text>
</comment>
<organism evidence="1 2">
    <name type="scientific">Diphasiastrum complanatum</name>
    <name type="common">Issler's clubmoss</name>
    <name type="synonym">Lycopodium complanatum</name>
    <dbReference type="NCBI Taxonomy" id="34168"/>
    <lineage>
        <taxon>Eukaryota</taxon>
        <taxon>Viridiplantae</taxon>
        <taxon>Streptophyta</taxon>
        <taxon>Embryophyta</taxon>
        <taxon>Tracheophyta</taxon>
        <taxon>Lycopodiopsida</taxon>
        <taxon>Lycopodiales</taxon>
        <taxon>Lycopodiaceae</taxon>
        <taxon>Lycopodioideae</taxon>
        <taxon>Diphasiastrum</taxon>
    </lineage>
</organism>
<dbReference type="Proteomes" id="UP001162992">
    <property type="component" value="Chromosome 2"/>
</dbReference>
<accession>A0ACC2EL94</accession>
<keyword evidence="2" id="KW-1185">Reference proteome</keyword>
<gene>
    <name evidence="1" type="ORF">O6H91_02G137800</name>
</gene>
<protein>
    <submittedName>
        <fullName evidence="1">Uncharacterized protein</fullName>
    </submittedName>
</protein>
<dbReference type="EMBL" id="CM055093">
    <property type="protein sequence ID" value="KAJ7567232.1"/>
    <property type="molecule type" value="Genomic_DNA"/>
</dbReference>
<reference evidence="2" key="1">
    <citation type="journal article" date="2024" name="Proc. Natl. Acad. Sci. U.S.A.">
        <title>Extraordinary preservation of gene collinearity over three hundred million years revealed in homosporous lycophytes.</title>
        <authorList>
            <person name="Li C."/>
            <person name="Wickell D."/>
            <person name="Kuo L.Y."/>
            <person name="Chen X."/>
            <person name="Nie B."/>
            <person name="Liao X."/>
            <person name="Peng D."/>
            <person name="Ji J."/>
            <person name="Jenkins J."/>
            <person name="Williams M."/>
            <person name="Shu S."/>
            <person name="Plott C."/>
            <person name="Barry K."/>
            <person name="Rajasekar S."/>
            <person name="Grimwood J."/>
            <person name="Han X."/>
            <person name="Sun S."/>
            <person name="Hou Z."/>
            <person name="He W."/>
            <person name="Dai G."/>
            <person name="Sun C."/>
            <person name="Schmutz J."/>
            <person name="Leebens-Mack J.H."/>
            <person name="Li F.W."/>
            <person name="Wang L."/>
        </authorList>
    </citation>
    <scope>NUCLEOTIDE SEQUENCE [LARGE SCALE GENOMIC DNA]</scope>
    <source>
        <strain evidence="2">cv. PW_Plant_1</strain>
    </source>
</reference>
<proteinExistence type="predicted"/>
<evidence type="ECO:0000313" key="1">
    <source>
        <dbReference type="EMBL" id="KAJ7567232.1"/>
    </source>
</evidence>
<name>A0ACC2EL94_DIPCM</name>